<evidence type="ECO:0000256" key="5">
    <source>
        <dbReference type="ARBA" id="ARBA00022833"/>
    </source>
</evidence>
<dbReference type="InterPro" id="IPR036291">
    <property type="entry name" value="NAD(P)-bd_dom_sf"/>
</dbReference>
<organism evidence="9 10">
    <name type="scientific">Lysobacter stagni</name>
    <dbReference type="NCBI Taxonomy" id="3045172"/>
    <lineage>
        <taxon>Bacteria</taxon>
        <taxon>Pseudomonadati</taxon>
        <taxon>Pseudomonadota</taxon>
        <taxon>Gammaproteobacteria</taxon>
        <taxon>Lysobacterales</taxon>
        <taxon>Lysobacteraceae</taxon>
        <taxon>Lysobacter</taxon>
    </lineage>
</organism>
<reference evidence="9 10" key="1">
    <citation type="submission" date="2023-05" db="EMBL/GenBank/DDBJ databases">
        <title>Lysobacter sp. strain LF1 Genome sequencing and assembly.</title>
        <authorList>
            <person name="Jung Y."/>
        </authorList>
    </citation>
    <scope>NUCLEOTIDE SEQUENCE [LARGE SCALE GENOMIC DNA]</scope>
    <source>
        <strain evidence="9 10">LF1</strain>
    </source>
</reference>
<comment type="cofactor">
    <cofactor evidence="1 7">
        <name>Zn(2+)</name>
        <dbReference type="ChEBI" id="CHEBI:29105"/>
    </cofactor>
</comment>
<comment type="caution">
    <text evidence="9">The sequence shown here is derived from an EMBL/GenBank/DDBJ whole genome shotgun (WGS) entry which is preliminary data.</text>
</comment>
<gene>
    <name evidence="9" type="ORF">QLQ15_13895</name>
</gene>
<evidence type="ECO:0000256" key="2">
    <source>
        <dbReference type="ARBA" id="ARBA00008072"/>
    </source>
</evidence>
<dbReference type="Pfam" id="PF00107">
    <property type="entry name" value="ADH_zinc_N"/>
    <property type="match status" value="1"/>
</dbReference>
<dbReference type="InterPro" id="IPR002328">
    <property type="entry name" value="ADH_Zn_CS"/>
</dbReference>
<keyword evidence="6" id="KW-0560">Oxidoreductase</keyword>
<dbReference type="InterPro" id="IPR020843">
    <property type="entry name" value="ER"/>
</dbReference>
<dbReference type="PANTHER" id="PTHR42940">
    <property type="entry name" value="ALCOHOL DEHYDROGENASE 1-RELATED"/>
    <property type="match status" value="1"/>
</dbReference>
<evidence type="ECO:0000313" key="9">
    <source>
        <dbReference type="EMBL" id="MDI9240001.1"/>
    </source>
</evidence>
<dbReference type="SMART" id="SM00829">
    <property type="entry name" value="PKS_ER"/>
    <property type="match status" value="1"/>
</dbReference>
<dbReference type="Gene3D" id="3.40.50.720">
    <property type="entry name" value="NAD(P)-binding Rossmann-like Domain"/>
    <property type="match status" value="1"/>
</dbReference>
<dbReference type="Proteomes" id="UP001321580">
    <property type="component" value="Unassembled WGS sequence"/>
</dbReference>
<evidence type="ECO:0000256" key="6">
    <source>
        <dbReference type="ARBA" id="ARBA00023002"/>
    </source>
</evidence>
<evidence type="ECO:0000256" key="7">
    <source>
        <dbReference type="RuleBase" id="RU361277"/>
    </source>
</evidence>
<evidence type="ECO:0000259" key="8">
    <source>
        <dbReference type="SMART" id="SM00829"/>
    </source>
</evidence>
<dbReference type="InterPro" id="IPR013154">
    <property type="entry name" value="ADH-like_N"/>
</dbReference>
<dbReference type="SUPFAM" id="SSF51735">
    <property type="entry name" value="NAD(P)-binding Rossmann-fold domains"/>
    <property type="match status" value="1"/>
</dbReference>
<dbReference type="CDD" id="cd05284">
    <property type="entry name" value="arabinose_DH_like"/>
    <property type="match status" value="1"/>
</dbReference>
<protein>
    <recommendedName>
        <fullName evidence="3">alcohol dehydrogenase</fullName>
        <ecNumber evidence="3">1.1.1.1</ecNumber>
    </recommendedName>
</protein>
<evidence type="ECO:0000256" key="3">
    <source>
        <dbReference type="ARBA" id="ARBA00013190"/>
    </source>
</evidence>
<dbReference type="RefSeq" id="WP_283213361.1">
    <property type="nucleotide sequence ID" value="NZ_JASGBI010000001.1"/>
</dbReference>
<comment type="similarity">
    <text evidence="2 7">Belongs to the zinc-containing alcohol dehydrogenase family.</text>
</comment>
<dbReference type="Pfam" id="PF08240">
    <property type="entry name" value="ADH_N"/>
    <property type="match status" value="1"/>
</dbReference>
<dbReference type="EMBL" id="JASGBI010000001">
    <property type="protein sequence ID" value="MDI9240001.1"/>
    <property type="molecule type" value="Genomic_DNA"/>
</dbReference>
<feature type="domain" description="Enoyl reductase (ER)" evidence="8">
    <location>
        <begin position="10"/>
        <end position="341"/>
    </location>
</feature>
<evidence type="ECO:0000313" key="10">
    <source>
        <dbReference type="Proteomes" id="UP001321580"/>
    </source>
</evidence>
<dbReference type="InterPro" id="IPR013149">
    <property type="entry name" value="ADH-like_C"/>
</dbReference>
<keyword evidence="10" id="KW-1185">Reference proteome</keyword>
<dbReference type="InterPro" id="IPR011032">
    <property type="entry name" value="GroES-like_sf"/>
</dbReference>
<evidence type="ECO:0000256" key="4">
    <source>
        <dbReference type="ARBA" id="ARBA00022723"/>
    </source>
</evidence>
<dbReference type="PROSITE" id="PS00059">
    <property type="entry name" value="ADH_ZINC"/>
    <property type="match status" value="1"/>
</dbReference>
<dbReference type="Gene3D" id="3.90.180.10">
    <property type="entry name" value="Medium-chain alcohol dehydrogenases, catalytic domain"/>
    <property type="match status" value="1"/>
</dbReference>
<keyword evidence="5 7" id="KW-0862">Zinc</keyword>
<proteinExistence type="inferred from homology"/>
<evidence type="ECO:0000256" key="1">
    <source>
        <dbReference type="ARBA" id="ARBA00001947"/>
    </source>
</evidence>
<dbReference type="PANTHER" id="PTHR42940:SF8">
    <property type="entry name" value="VACUOLAR PROTEIN SORTING-ASSOCIATED PROTEIN 11"/>
    <property type="match status" value="1"/>
</dbReference>
<accession>A0ABT6XJ01</accession>
<keyword evidence="4 7" id="KW-0479">Metal-binding</keyword>
<sequence length="343" mass="35885">MKAVRFVEVGKPAEIVDVPQPKPGPGQVLLKIGGAGVCHSDLHIMDEDLGLKGPFTLGHENAGWIAGVGQGVDGWKEGDPVAVYGPWGCGRCHTCQTSAENYCENHASLGTMGGGLGSDGGMADYMLVPSPRLLVPLGKLDPVLAAPLSDAALTPYHAIKSALPMLTPDTHVLVIGIGGLGHMAVQLLQVLCAATVIAGDIDEAKLAHAKELGVRHVVNTHDSNAAAEAIGKLTGPRGVTLALDFVGAQPTVDLCVRVVGRNSRITVVGLAGGTLHYAANRPPYGCQVTIPYWGSRTELMEVISLAAEGKIHPLVEKFPLEKAVDVYRRLREGSIKGRAVLLP</sequence>
<dbReference type="EC" id="1.1.1.1" evidence="3"/>
<dbReference type="SUPFAM" id="SSF50129">
    <property type="entry name" value="GroES-like"/>
    <property type="match status" value="1"/>
</dbReference>
<name>A0ABT6XJ01_9GAMM</name>